<dbReference type="InterPro" id="IPR050111">
    <property type="entry name" value="C-type_lectin/snaclec_domain"/>
</dbReference>
<dbReference type="PANTHER" id="PTHR22803">
    <property type="entry name" value="MANNOSE, PHOSPHOLIPASE, LECTIN RECEPTOR RELATED"/>
    <property type="match status" value="1"/>
</dbReference>
<dbReference type="Gene3D" id="3.10.100.10">
    <property type="entry name" value="Mannose-Binding Protein A, subunit A"/>
    <property type="match status" value="2"/>
</dbReference>
<dbReference type="PROSITE" id="PS50041">
    <property type="entry name" value="C_TYPE_LECTIN_2"/>
    <property type="match status" value="2"/>
</dbReference>
<dbReference type="InterPro" id="IPR016187">
    <property type="entry name" value="CTDL_fold"/>
</dbReference>
<organism evidence="4 5">
    <name type="scientific">Tegillarca granosa</name>
    <name type="common">Malaysian cockle</name>
    <name type="synonym">Anadara granosa</name>
    <dbReference type="NCBI Taxonomy" id="220873"/>
    <lineage>
        <taxon>Eukaryota</taxon>
        <taxon>Metazoa</taxon>
        <taxon>Spiralia</taxon>
        <taxon>Lophotrochozoa</taxon>
        <taxon>Mollusca</taxon>
        <taxon>Bivalvia</taxon>
        <taxon>Autobranchia</taxon>
        <taxon>Pteriomorphia</taxon>
        <taxon>Arcoida</taxon>
        <taxon>Arcoidea</taxon>
        <taxon>Arcidae</taxon>
        <taxon>Tegillarca</taxon>
    </lineage>
</organism>
<gene>
    <name evidence="4" type="ORF">KUTeg_024334</name>
</gene>
<keyword evidence="1" id="KW-1015">Disulfide bond</keyword>
<feature type="region of interest" description="Disordered" evidence="2">
    <location>
        <begin position="383"/>
        <end position="405"/>
    </location>
</feature>
<evidence type="ECO:0000259" key="3">
    <source>
        <dbReference type="PROSITE" id="PS50041"/>
    </source>
</evidence>
<dbReference type="EMBL" id="JARBDR010000923">
    <property type="protein sequence ID" value="KAJ8297803.1"/>
    <property type="molecule type" value="Genomic_DNA"/>
</dbReference>
<dbReference type="Proteomes" id="UP001217089">
    <property type="component" value="Unassembled WGS sequence"/>
</dbReference>
<dbReference type="Pfam" id="PF00059">
    <property type="entry name" value="Lectin_C"/>
    <property type="match status" value="2"/>
</dbReference>
<feature type="region of interest" description="Disordered" evidence="2">
    <location>
        <begin position="441"/>
        <end position="463"/>
    </location>
</feature>
<dbReference type="InterPro" id="IPR001304">
    <property type="entry name" value="C-type_lectin-like"/>
</dbReference>
<feature type="domain" description="C-type lectin" evidence="3">
    <location>
        <begin position="207"/>
        <end position="329"/>
    </location>
</feature>
<protein>
    <recommendedName>
        <fullName evidence="3">C-type lectin domain-containing protein</fullName>
    </recommendedName>
</protein>
<dbReference type="InterPro" id="IPR016186">
    <property type="entry name" value="C-type_lectin-like/link_sf"/>
</dbReference>
<name>A0ABQ9DX16_TEGGR</name>
<dbReference type="CDD" id="cd00037">
    <property type="entry name" value="CLECT"/>
    <property type="match status" value="2"/>
</dbReference>
<feature type="domain" description="C-type lectin" evidence="3">
    <location>
        <begin position="62"/>
        <end position="182"/>
    </location>
</feature>
<dbReference type="InterPro" id="IPR018378">
    <property type="entry name" value="C-type_lectin_CS"/>
</dbReference>
<evidence type="ECO:0000256" key="2">
    <source>
        <dbReference type="SAM" id="MobiDB-lite"/>
    </source>
</evidence>
<evidence type="ECO:0000313" key="5">
    <source>
        <dbReference type="Proteomes" id="UP001217089"/>
    </source>
</evidence>
<accession>A0ABQ9DX16</accession>
<evidence type="ECO:0000256" key="1">
    <source>
        <dbReference type="ARBA" id="ARBA00023157"/>
    </source>
</evidence>
<dbReference type="SUPFAM" id="SSF56436">
    <property type="entry name" value="C-type lectin-like"/>
    <property type="match status" value="2"/>
</dbReference>
<evidence type="ECO:0000313" key="4">
    <source>
        <dbReference type="EMBL" id="KAJ8297803.1"/>
    </source>
</evidence>
<proteinExistence type="predicted"/>
<reference evidence="4 5" key="1">
    <citation type="submission" date="2022-12" db="EMBL/GenBank/DDBJ databases">
        <title>Chromosome-level genome of Tegillarca granosa.</title>
        <authorList>
            <person name="Kim J."/>
        </authorList>
    </citation>
    <scope>NUCLEOTIDE SEQUENCE [LARGE SCALE GENOMIC DNA]</scope>
    <source>
        <strain evidence="4">Teg-2019</strain>
        <tissue evidence="4">Adductor muscle</tissue>
    </source>
</reference>
<keyword evidence="5" id="KW-1185">Reference proteome</keyword>
<dbReference type="PROSITE" id="PS00615">
    <property type="entry name" value="C_TYPE_LECTIN_1"/>
    <property type="match status" value="1"/>
</dbReference>
<sequence>MFWIDNQDLKYTNWDRGEPNLPRWQMRICASISSHSHNAETYITTPEPIPNPCNTKQGFQPFGADCLLFSQTPKTWNDADNYCKSLGSYLSTISNEFEQSFVFLMVNDKQTGPTKTSSWIGLNDIAQSGTYQWSQPNWPVTYSKWAPSQPVKKPGGGCVSLEPKNGQWSDSLCNNTYPFICKITTASPPNVPPLPNGQCQGQNWVAHNSKCYNFQPTDARSYLDAVLQCQRQKATLVSIHSMAENNFLINTLKVITTQSYGFWTSFHKSASGTYEWVDGSFTQFVNWDVGQPSGKGDNHRTQENCMMVQPWNGKWNDIDCSLKRGYICERKQVSDTFVKTPPPAAKLTSPLISPTMFPTPPTQSYVTDLKVVTFNVPTGGGTTRWHGVGGNTQGTIPPLPSVGTVPSYTGKQTGVIWYRRRYRSEGQGLSFDNSVYEYNSNSEKGNLSLNNTSYTEDNHESES</sequence>
<dbReference type="SMART" id="SM00034">
    <property type="entry name" value="CLECT"/>
    <property type="match status" value="2"/>
</dbReference>
<comment type="caution">
    <text evidence="4">The sequence shown here is derived from an EMBL/GenBank/DDBJ whole genome shotgun (WGS) entry which is preliminary data.</text>
</comment>
<feature type="compositionally biased region" description="Polar residues" evidence="2">
    <location>
        <begin position="441"/>
        <end position="455"/>
    </location>
</feature>
<feature type="compositionally biased region" description="Gly residues" evidence="2">
    <location>
        <begin position="383"/>
        <end position="392"/>
    </location>
</feature>